<dbReference type="OMA" id="HTINIGE"/>
<feature type="compositionally biased region" description="Polar residues" evidence="1">
    <location>
        <begin position="61"/>
        <end position="74"/>
    </location>
</feature>
<evidence type="ECO:0000313" key="3">
    <source>
        <dbReference type="EnsemblFungi" id="MAPG_03995T0"/>
    </source>
</evidence>
<evidence type="ECO:0000313" key="2">
    <source>
        <dbReference type="EMBL" id="KLU84961.1"/>
    </source>
</evidence>
<dbReference type="EMBL" id="ADBL01000942">
    <property type="status" value="NOT_ANNOTATED_CDS"/>
    <property type="molecule type" value="Genomic_DNA"/>
</dbReference>
<reference evidence="3" key="4">
    <citation type="journal article" date="2015" name="G3 (Bethesda)">
        <title>Genome sequences of three phytopathogenic species of the Magnaporthaceae family of fungi.</title>
        <authorList>
            <person name="Okagaki L.H."/>
            <person name="Nunes C.C."/>
            <person name="Sailsbery J."/>
            <person name="Clay B."/>
            <person name="Brown D."/>
            <person name="John T."/>
            <person name="Oh Y."/>
            <person name="Young N."/>
            <person name="Fitzgerald M."/>
            <person name="Haas B.J."/>
            <person name="Zeng Q."/>
            <person name="Young S."/>
            <person name="Adiconis X."/>
            <person name="Fan L."/>
            <person name="Levin J.Z."/>
            <person name="Mitchell T.K."/>
            <person name="Okubara P.A."/>
            <person name="Farman M.L."/>
            <person name="Kohn L.M."/>
            <person name="Birren B."/>
            <person name="Ma L.-J."/>
            <person name="Dean R.A."/>
        </authorList>
    </citation>
    <scope>NUCLEOTIDE SEQUENCE</scope>
    <source>
        <strain evidence="3">ATCC 64411 / 73-15</strain>
    </source>
</reference>
<feature type="compositionally biased region" description="Low complexity" evidence="1">
    <location>
        <begin position="129"/>
        <end position="144"/>
    </location>
</feature>
<feature type="region of interest" description="Disordered" evidence="1">
    <location>
        <begin position="101"/>
        <end position="149"/>
    </location>
</feature>
<gene>
    <name evidence="2" type="ORF">MAPG_03995</name>
</gene>
<dbReference type="EMBL" id="GL876968">
    <property type="protein sequence ID" value="KLU84961.1"/>
    <property type="molecule type" value="Genomic_DNA"/>
</dbReference>
<dbReference type="STRING" id="644358.A0A0C4DVI9"/>
<dbReference type="AlphaFoldDB" id="A0A0C4DVI9"/>
<feature type="region of interest" description="Disordered" evidence="1">
    <location>
        <begin position="343"/>
        <end position="403"/>
    </location>
</feature>
<evidence type="ECO:0000313" key="4">
    <source>
        <dbReference type="Proteomes" id="UP000011715"/>
    </source>
</evidence>
<dbReference type="VEuPathDB" id="FungiDB:MAPG_03995"/>
<feature type="region of interest" description="Disordered" evidence="1">
    <location>
        <begin position="220"/>
        <end position="316"/>
    </location>
</feature>
<name>A0A0C4DVI9_MAGP6</name>
<reference evidence="2" key="1">
    <citation type="submission" date="2010-05" db="EMBL/GenBank/DDBJ databases">
        <title>The Genome Sequence of Magnaporthe poae strain ATCC 64411.</title>
        <authorList>
            <consortium name="The Broad Institute Genome Sequencing Platform"/>
            <consortium name="Broad Institute Genome Sequencing Center for Infectious Disease"/>
            <person name="Ma L.-J."/>
            <person name="Dead R."/>
            <person name="Young S."/>
            <person name="Zeng Q."/>
            <person name="Koehrsen M."/>
            <person name="Alvarado L."/>
            <person name="Berlin A."/>
            <person name="Chapman S.B."/>
            <person name="Chen Z."/>
            <person name="Freedman E."/>
            <person name="Gellesch M."/>
            <person name="Goldberg J."/>
            <person name="Griggs A."/>
            <person name="Gujja S."/>
            <person name="Heilman E.R."/>
            <person name="Heiman D."/>
            <person name="Hepburn T."/>
            <person name="Howarth C."/>
            <person name="Jen D."/>
            <person name="Larson L."/>
            <person name="Mehta T."/>
            <person name="Neiman D."/>
            <person name="Pearson M."/>
            <person name="Roberts A."/>
            <person name="Saif S."/>
            <person name="Shea T."/>
            <person name="Shenoy N."/>
            <person name="Sisk P."/>
            <person name="Stolte C."/>
            <person name="Sykes S."/>
            <person name="Walk T."/>
            <person name="White J."/>
            <person name="Yandava C."/>
            <person name="Haas B."/>
            <person name="Nusbaum C."/>
            <person name="Birren B."/>
        </authorList>
    </citation>
    <scope>NUCLEOTIDE SEQUENCE</scope>
    <source>
        <strain evidence="2">ATCC 64411</strain>
    </source>
</reference>
<sequence length="587" mass="63363">MDVTALLNSGAKLGQLSQMAQLAQLGQRGEPLDLTPTPSVISNMTAASTGVATPPPEKSPSRSNSESRTPNRSRTPWDAGGYSLPLALDAKMMRTPLTAKPVLYGESPPGEHQPEGNSPSSPKHKFSDSRSSLSSYTTTSSNNSGAHSRISSLSTVSEFQPMTSLITDFSSLEAKMSDETNGNGNGISSSGSSVIHGGDTVMRSGLGNDDGMLVGGGMGGGLMDGRLQQPLSPYSMNNGALEAQGDSGTSENESSSDRQRSDRARSPSDAILFTSNNAAPTPRGQFVEPGRRSIDPFSAGYQPGHKRAVSAPDFPSTVRTRYQPPVGFAAPIVEPPYSPAGFYQQSFGMSDHQPRRPSLSEEDDAYADDPSGSGIKSEQSHGNAAASSGHVDDWNDGTDDANDTAVRAMNDDALCDASDYDDARPSRCLWGNVPCDTGSQLRKAVSHIFGRNKLCTRQIHDRAWVHFCRKHYQRARYRLGPNYSLTQVRLVIRQINKIRKWSDHNVANGNSSGVVNSWRIQLRKREERRQETKAQTKKRCRNAGDKGRASAPVAHRQGRRWLHDRGGSQRRVAPQGGPSQQAVHAHP</sequence>
<evidence type="ECO:0008006" key="5">
    <source>
        <dbReference type="Google" id="ProtNLM"/>
    </source>
</evidence>
<feature type="region of interest" description="Disordered" evidence="1">
    <location>
        <begin position="29"/>
        <end position="80"/>
    </location>
</feature>
<reference evidence="2" key="3">
    <citation type="submission" date="2011-03" db="EMBL/GenBank/DDBJ databases">
        <title>Annotation of Magnaporthe poae ATCC 64411.</title>
        <authorList>
            <person name="Ma L.-J."/>
            <person name="Dead R."/>
            <person name="Young S.K."/>
            <person name="Zeng Q."/>
            <person name="Gargeya S."/>
            <person name="Fitzgerald M."/>
            <person name="Haas B."/>
            <person name="Abouelleil A."/>
            <person name="Alvarado L."/>
            <person name="Arachchi H.M."/>
            <person name="Berlin A."/>
            <person name="Brown A."/>
            <person name="Chapman S.B."/>
            <person name="Chen Z."/>
            <person name="Dunbar C."/>
            <person name="Freedman E."/>
            <person name="Gearin G."/>
            <person name="Gellesch M."/>
            <person name="Goldberg J."/>
            <person name="Griggs A."/>
            <person name="Gujja S."/>
            <person name="Heiman D."/>
            <person name="Howarth C."/>
            <person name="Larson L."/>
            <person name="Lui A."/>
            <person name="MacDonald P.J.P."/>
            <person name="Mehta T."/>
            <person name="Montmayeur A."/>
            <person name="Murphy C."/>
            <person name="Neiman D."/>
            <person name="Pearson M."/>
            <person name="Priest M."/>
            <person name="Roberts A."/>
            <person name="Saif S."/>
            <person name="Shea T."/>
            <person name="Shenoy N."/>
            <person name="Sisk P."/>
            <person name="Stolte C."/>
            <person name="Sykes S."/>
            <person name="Yandava C."/>
            <person name="Wortman J."/>
            <person name="Nusbaum C."/>
            <person name="Birren B."/>
        </authorList>
    </citation>
    <scope>NUCLEOTIDE SEQUENCE</scope>
    <source>
        <strain evidence="2">ATCC 64411</strain>
    </source>
</reference>
<feature type="region of interest" description="Disordered" evidence="1">
    <location>
        <begin position="176"/>
        <end position="208"/>
    </location>
</feature>
<dbReference type="EnsemblFungi" id="MAPG_03995T0">
    <property type="protein sequence ID" value="MAPG_03995T0"/>
    <property type="gene ID" value="MAPG_03995"/>
</dbReference>
<feature type="region of interest" description="Disordered" evidence="1">
    <location>
        <begin position="525"/>
        <end position="587"/>
    </location>
</feature>
<feature type="compositionally biased region" description="Polar residues" evidence="1">
    <location>
        <begin position="374"/>
        <end position="386"/>
    </location>
</feature>
<reference evidence="3" key="5">
    <citation type="submission" date="2015-06" db="UniProtKB">
        <authorList>
            <consortium name="EnsemblFungi"/>
        </authorList>
    </citation>
    <scope>IDENTIFICATION</scope>
    <source>
        <strain evidence="3">ATCC 64411</strain>
    </source>
</reference>
<dbReference type="OrthoDB" id="4161595at2759"/>
<dbReference type="eggNOG" id="ENOG502SMWI">
    <property type="taxonomic scope" value="Eukaryota"/>
</dbReference>
<keyword evidence="4" id="KW-1185">Reference proteome</keyword>
<feature type="compositionally biased region" description="Basic and acidic residues" evidence="1">
    <location>
        <begin position="525"/>
        <end position="534"/>
    </location>
</feature>
<feature type="compositionally biased region" description="Polar residues" evidence="1">
    <location>
        <begin position="229"/>
        <end position="238"/>
    </location>
</feature>
<dbReference type="Proteomes" id="UP000011715">
    <property type="component" value="Unassembled WGS sequence"/>
</dbReference>
<feature type="compositionally biased region" description="Polar residues" evidence="1">
    <location>
        <begin position="577"/>
        <end position="587"/>
    </location>
</feature>
<reference evidence="4" key="2">
    <citation type="submission" date="2010-05" db="EMBL/GenBank/DDBJ databases">
        <title>The genome sequence of Magnaporthe poae strain ATCC 64411.</title>
        <authorList>
            <person name="Ma L.-J."/>
            <person name="Dead R."/>
            <person name="Young S."/>
            <person name="Zeng Q."/>
            <person name="Koehrsen M."/>
            <person name="Alvarado L."/>
            <person name="Berlin A."/>
            <person name="Chapman S.B."/>
            <person name="Chen Z."/>
            <person name="Freedman E."/>
            <person name="Gellesch M."/>
            <person name="Goldberg J."/>
            <person name="Griggs A."/>
            <person name="Gujja S."/>
            <person name="Heilman E.R."/>
            <person name="Heiman D."/>
            <person name="Hepburn T."/>
            <person name="Howarth C."/>
            <person name="Jen D."/>
            <person name="Larson L."/>
            <person name="Mehta T."/>
            <person name="Neiman D."/>
            <person name="Pearson M."/>
            <person name="Roberts A."/>
            <person name="Saif S."/>
            <person name="Shea T."/>
            <person name="Shenoy N."/>
            <person name="Sisk P."/>
            <person name="Stolte C."/>
            <person name="Sykes S."/>
            <person name="Walk T."/>
            <person name="White J."/>
            <person name="Yandava C."/>
            <person name="Haas B."/>
            <person name="Nusbaum C."/>
            <person name="Birren B."/>
        </authorList>
    </citation>
    <scope>NUCLEOTIDE SEQUENCE [LARGE SCALE GENOMIC DNA]</scope>
    <source>
        <strain evidence="4">ATCC 64411 / 73-15</strain>
    </source>
</reference>
<feature type="compositionally biased region" description="Basic and acidic residues" evidence="1">
    <location>
        <begin position="255"/>
        <end position="266"/>
    </location>
</feature>
<proteinExistence type="predicted"/>
<evidence type="ECO:0000256" key="1">
    <source>
        <dbReference type="SAM" id="MobiDB-lite"/>
    </source>
</evidence>
<feature type="compositionally biased region" description="Polar residues" evidence="1">
    <location>
        <begin position="36"/>
        <end position="51"/>
    </location>
</feature>
<accession>A0A0C4DVI9</accession>
<protein>
    <recommendedName>
        <fullName evidence="5">ORP1</fullName>
    </recommendedName>
</protein>
<organism evidence="3 4">
    <name type="scientific">Magnaporthiopsis poae (strain ATCC 64411 / 73-15)</name>
    <name type="common">Kentucky bluegrass fungus</name>
    <name type="synonym">Magnaporthe poae</name>
    <dbReference type="NCBI Taxonomy" id="644358"/>
    <lineage>
        <taxon>Eukaryota</taxon>
        <taxon>Fungi</taxon>
        <taxon>Dikarya</taxon>
        <taxon>Ascomycota</taxon>
        <taxon>Pezizomycotina</taxon>
        <taxon>Sordariomycetes</taxon>
        <taxon>Sordariomycetidae</taxon>
        <taxon>Magnaporthales</taxon>
        <taxon>Magnaporthaceae</taxon>
        <taxon>Magnaporthiopsis</taxon>
    </lineage>
</organism>
<feature type="compositionally biased region" description="Low complexity" evidence="1">
    <location>
        <begin position="186"/>
        <end position="198"/>
    </location>
</feature>